<dbReference type="InterPro" id="IPR003661">
    <property type="entry name" value="HisK_dim/P_dom"/>
</dbReference>
<dbReference type="InterPro" id="IPR003594">
    <property type="entry name" value="HATPase_dom"/>
</dbReference>
<evidence type="ECO:0000256" key="5">
    <source>
        <dbReference type="ARBA" id="ARBA00023012"/>
    </source>
</evidence>
<dbReference type="EC" id="2.7.13.3" evidence="2"/>
<dbReference type="InterPro" id="IPR036890">
    <property type="entry name" value="HATPase_C_sf"/>
</dbReference>
<evidence type="ECO:0000256" key="1">
    <source>
        <dbReference type="ARBA" id="ARBA00000085"/>
    </source>
</evidence>
<dbReference type="InterPro" id="IPR005467">
    <property type="entry name" value="His_kinase_dom"/>
</dbReference>
<dbReference type="PRINTS" id="PR00344">
    <property type="entry name" value="BCTRLSENSOR"/>
</dbReference>
<dbReference type="InterPro" id="IPR004358">
    <property type="entry name" value="Sig_transdc_His_kin-like_C"/>
</dbReference>
<dbReference type="STRING" id="292563.Cyast_2134"/>
<dbReference type="SUPFAM" id="SSF47384">
    <property type="entry name" value="Homodimeric domain of signal transducing histidine kinase"/>
    <property type="match status" value="1"/>
</dbReference>
<keyword evidence="8" id="KW-1185">Reference proteome</keyword>
<dbReference type="Pfam" id="PF00512">
    <property type="entry name" value="HisKA"/>
    <property type="match status" value="1"/>
</dbReference>
<protein>
    <recommendedName>
        <fullName evidence="2">histidine kinase</fullName>
        <ecNumber evidence="2">2.7.13.3</ecNumber>
    </recommendedName>
</protein>
<evidence type="ECO:0000259" key="6">
    <source>
        <dbReference type="PROSITE" id="PS50109"/>
    </source>
</evidence>
<dbReference type="eggNOG" id="COG2205">
    <property type="taxonomic scope" value="Bacteria"/>
</dbReference>
<feature type="domain" description="Histidine kinase" evidence="6">
    <location>
        <begin position="187"/>
        <end position="405"/>
    </location>
</feature>
<dbReference type="EMBL" id="CP003940">
    <property type="protein sequence ID" value="AFZ48084.1"/>
    <property type="molecule type" value="Genomic_DNA"/>
</dbReference>
<dbReference type="KEGG" id="csn:Cyast_2134"/>
<keyword evidence="3" id="KW-0597">Phosphoprotein</keyword>
<dbReference type="Gene3D" id="3.30.450.40">
    <property type="match status" value="1"/>
</dbReference>
<keyword evidence="4 7" id="KW-0418">Kinase</keyword>
<dbReference type="InterPro" id="IPR036097">
    <property type="entry name" value="HisK_dim/P_sf"/>
</dbReference>
<dbReference type="Gene3D" id="1.10.287.130">
    <property type="match status" value="1"/>
</dbReference>
<evidence type="ECO:0000313" key="8">
    <source>
        <dbReference type="Proteomes" id="UP000010483"/>
    </source>
</evidence>
<evidence type="ECO:0000256" key="3">
    <source>
        <dbReference type="ARBA" id="ARBA00022553"/>
    </source>
</evidence>
<dbReference type="Proteomes" id="UP000010483">
    <property type="component" value="Chromosome"/>
</dbReference>
<dbReference type="SMART" id="SM00387">
    <property type="entry name" value="HATPase_c"/>
    <property type="match status" value="1"/>
</dbReference>
<dbReference type="SMART" id="SM00388">
    <property type="entry name" value="HisKA"/>
    <property type="match status" value="1"/>
</dbReference>
<dbReference type="InterPro" id="IPR003018">
    <property type="entry name" value="GAF"/>
</dbReference>
<keyword evidence="4 7" id="KW-0808">Transferase</keyword>
<dbReference type="SMART" id="SM00065">
    <property type="entry name" value="GAF"/>
    <property type="match status" value="1"/>
</dbReference>
<dbReference type="Pfam" id="PF02518">
    <property type="entry name" value="HATPase_c"/>
    <property type="match status" value="1"/>
</dbReference>
<dbReference type="PATRIC" id="fig|292563.3.peg.2227"/>
<dbReference type="PANTHER" id="PTHR43102:SF2">
    <property type="entry name" value="GAF DOMAIN-CONTAINING PROTEIN"/>
    <property type="match status" value="1"/>
</dbReference>
<proteinExistence type="predicted"/>
<dbReference type="Gene3D" id="3.30.565.10">
    <property type="entry name" value="Histidine kinase-like ATPase, C-terminal domain"/>
    <property type="match status" value="1"/>
</dbReference>
<name>K9YMI1_CYASC</name>
<gene>
    <name evidence="7" type="ordered locus">Cyast_2134</name>
</gene>
<accession>K9YMI1</accession>
<dbReference type="CDD" id="cd00082">
    <property type="entry name" value="HisKA"/>
    <property type="match status" value="1"/>
</dbReference>
<dbReference type="SUPFAM" id="SSF55781">
    <property type="entry name" value="GAF domain-like"/>
    <property type="match status" value="1"/>
</dbReference>
<dbReference type="GO" id="GO:0000155">
    <property type="term" value="F:phosphorelay sensor kinase activity"/>
    <property type="evidence" value="ECO:0007669"/>
    <property type="project" value="InterPro"/>
</dbReference>
<dbReference type="BioCyc" id="CSTA292563:G1353-2139-MONOMER"/>
<dbReference type="Pfam" id="PF01590">
    <property type="entry name" value="GAF"/>
    <property type="match status" value="1"/>
</dbReference>
<dbReference type="PROSITE" id="PS50109">
    <property type="entry name" value="HIS_KIN"/>
    <property type="match status" value="1"/>
</dbReference>
<dbReference type="InterPro" id="IPR029016">
    <property type="entry name" value="GAF-like_dom_sf"/>
</dbReference>
<dbReference type="PANTHER" id="PTHR43102">
    <property type="entry name" value="SLR1143 PROTEIN"/>
    <property type="match status" value="1"/>
</dbReference>
<reference evidence="8" key="1">
    <citation type="journal article" date="2013" name="Proc. Natl. Acad. Sci. U.S.A.">
        <title>Improving the coverage of the cyanobacterial phylum using diversity-driven genome sequencing.</title>
        <authorList>
            <person name="Shih P.M."/>
            <person name="Wu D."/>
            <person name="Latifi A."/>
            <person name="Axen S.D."/>
            <person name="Fewer D.P."/>
            <person name="Talla E."/>
            <person name="Calteau A."/>
            <person name="Cai F."/>
            <person name="Tandeau de Marsac N."/>
            <person name="Rippka R."/>
            <person name="Herdman M."/>
            <person name="Sivonen K."/>
            <person name="Coursin T."/>
            <person name="Laurent T."/>
            <person name="Goodwin L."/>
            <person name="Nolan M."/>
            <person name="Davenport K.W."/>
            <person name="Han C.S."/>
            <person name="Rubin E.M."/>
            <person name="Eisen J.A."/>
            <person name="Woyke T."/>
            <person name="Gugger M."/>
            <person name="Kerfeld C.A."/>
        </authorList>
    </citation>
    <scope>NUCLEOTIDE SEQUENCE [LARGE SCALE GENOMIC DNA]</scope>
    <source>
        <strain evidence="8">ATCC 29140 / PCC 7202</strain>
    </source>
</reference>
<organism evidence="7 8">
    <name type="scientific">Cyanobacterium stanieri (strain ATCC 29140 / PCC 7202)</name>
    <dbReference type="NCBI Taxonomy" id="292563"/>
    <lineage>
        <taxon>Bacteria</taxon>
        <taxon>Bacillati</taxon>
        <taxon>Cyanobacteriota</taxon>
        <taxon>Cyanophyceae</taxon>
        <taxon>Oscillatoriophycideae</taxon>
        <taxon>Chroococcales</taxon>
        <taxon>Geminocystaceae</taxon>
        <taxon>Cyanobacterium</taxon>
    </lineage>
</organism>
<evidence type="ECO:0000256" key="2">
    <source>
        <dbReference type="ARBA" id="ARBA00012438"/>
    </source>
</evidence>
<sequence length="405" mass="45397">MKIAPVPDNEKARINALLSYDILDTEFEEVYDEIAELASSICETPIALVSLVDETRQWFKAKIGLKARETSRDVAFCTHAILEEELLIVEDATQDERFADNPLVLKNPSIRFYAGAPLINPDGFALGTLCAIDTKPKTLNEDQKNALRILAKQVITQLELRLSFKKLQNYTKELRRINAGKDRFFSIIAHDLKSPFNSMLGFAQILNNDIDDLSPEQIKEISTDIYDTGKATFKLLENLLQWSMLEMGNLPWRPKTIHLYDVVKDVVSLLSGTASHKNITLVNEVIKGENVYADPIMLQSVIQNIINNAIKFSHAGEKITVSSSIEDDHLMQVVIRDTGVGMTPEQVENLFEIEFCSSKPGTEGERGTGLGLLLCKEFVTKNGGTIKVESNLNYGSEFRFTVPRI</sequence>
<comment type="catalytic activity">
    <reaction evidence="1">
        <text>ATP + protein L-histidine = ADP + protein N-phospho-L-histidine.</text>
        <dbReference type="EC" id="2.7.13.3"/>
    </reaction>
</comment>
<dbReference type="HOGENOM" id="CLU_648347_0_0_3"/>
<evidence type="ECO:0000313" key="7">
    <source>
        <dbReference type="EMBL" id="AFZ48084.1"/>
    </source>
</evidence>
<evidence type="ECO:0000256" key="4">
    <source>
        <dbReference type="ARBA" id="ARBA00022777"/>
    </source>
</evidence>
<keyword evidence="5" id="KW-0902">Two-component regulatory system</keyword>
<dbReference type="AlphaFoldDB" id="K9YMI1"/>
<dbReference type="SUPFAM" id="SSF55874">
    <property type="entry name" value="ATPase domain of HSP90 chaperone/DNA topoisomerase II/histidine kinase"/>
    <property type="match status" value="1"/>
</dbReference>